<comment type="similarity">
    <text evidence="2">Belongs to the acyltransferase 3 family.</text>
</comment>
<feature type="transmembrane region" description="Helical" evidence="3">
    <location>
        <begin position="289"/>
        <end position="306"/>
    </location>
</feature>
<feature type="domain" description="Acyltransferase 3" evidence="4">
    <location>
        <begin position="7"/>
        <end position="306"/>
    </location>
</feature>
<feature type="transmembrane region" description="Helical" evidence="3">
    <location>
        <begin position="36"/>
        <end position="54"/>
    </location>
</feature>
<keyword evidence="3" id="KW-0812">Transmembrane</keyword>
<comment type="subcellular location">
    <subcellularLocation>
        <location evidence="1">Membrane</location>
    </subcellularLocation>
</comment>
<reference evidence="5 6" key="1">
    <citation type="journal article" date="2019" name="Indoor Air">
        <title>Impacts of indoor surface finishes on bacterial viability.</title>
        <authorList>
            <person name="Hu J."/>
            <person name="Maamar S.B."/>
            <person name="Glawe A.J."/>
            <person name="Gottel N."/>
            <person name="Gilbert J.A."/>
            <person name="Hartmann E.M."/>
        </authorList>
    </citation>
    <scope>NUCLEOTIDE SEQUENCE [LARGE SCALE GENOMIC DNA]</scope>
    <source>
        <strain evidence="5 6">AF060A6</strain>
    </source>
</reference>
<evidence type="ECO:0000313" key="5">
    <source>
        <dbReference type="EMBL" id="THE09074.1"/>
    </source>
</evidence>
<feature type="transmembrane region" description="Helical" evidence="3">
    <location>
        <begin position="133"/>
        <end position="150"/>
    </location>
</feature>
<proteinExistence type="inferred from homology"/>
<dbReference type="InterPro" id="IPR002656">
    <property type="entry name" value="Acyl_transf_3_dom"/>
</dbReference>
<evidence type="ECO:0000256" key="1">
    <source>
        <dbReference type="ARBA" id="ARBA00004370"/>
    </source>
</evidence>
<dbReference type="EMBL" id="SLUB01000110">
    <property type="protein sequence ID" value="THE09074.1"/>
    <property type="molecule type" value="Genomic_DNA"/>
</dbReference>
<dbReference type="PANTHER" id="PTHR37312">
    <property type="entry name" value="MEMBRANE-BOUND ACYLTRANSFERASE YKRP-RELATED"/>
    <property type="match status" value="1"/>
</dbReference>
<name>A0A4S3PJ51_9BACI</name>
<keyword evidence="3" id="KW-0472">Membrane</keyword>
<dbReference type="PANTHER" id="PTHR37312:SF1">
    <property type="entry name" value="MEMBRANE-BOUND ACYLTRANSFERASE YKRP-RELATED"/>
    <property type="match status" value="1"/>
</dbReference>
<evidence type="ECO:0000256" key="2">
    <source>
        <dbReference type="ARBA" id="ARBA00007400"/>
    </source>
</evidence>
<dbReference type="OrthoDB" id="6623990at2"/>
<dbReference type="GO" id="GO:0016747">
    <property type="term" value="F:acyltransferase activity, transferring groups other than amino-acyl groups"/>
    <property type="evidence" value="ECO:0007669"/>
    <property type="project" value="InterPro"/>
</dbReference>
<feature type="transmembrane region" description="Helical" evidence="3">
    <location>
        <begin position="156"/>
        <end position="173"/>
    </location>
</feature>
<evidence type="ECO:0000313" key="6">
    <source>
        <dbReference type="Proteomes" id="UP000306477"/>
    </source>
</evidence>
<feature type="transmembrane region" description="Helical" evidence="3">
    <location>
        <begin position="185"/>
        <end position="204"/>
    </location>
</feature>
<protein>
    <submittedName>
        <fullName evidence="5">Acyltransferase family protein</fullName>
    </submittedName>
</protein>
<dbReference type="AlphaFoldDB" id="A0A4S3PJ51"/>
<dbReference type="STRING" id="1033734.GCA_000285535_03965"/>
<dbReference type="InterPro" id="IPR052734">
    <property type="entry name" value="Nod_factor_acetyltransferase"/>
</dbReference>
<feature type="transmembrane region" description="Helical" evidence="3">
    <location>
        <begin position="229"/>
        <end position="249"/>
    </location>
</feature>
<accession>A0A4S3PJ51</accession>
<evidence type="ECO:0000256" key="3">
    <source>
        <dbReference type="SAM" id="Phobius"/>
    </source>
</evidence>
<dbReference type="Pfam" id="PF01757">
    <property type="entry name" value="Acyl_transf_3"/>
    <property type="match status" value="1"/>
</dbReference>
<feature type="transmembrane region" description="Helical" evidence="3">
    <location>
        <begin position="256"/>
        <end position="277"/>
    </location>
</feature>
<keyword evidence="6" id="KW-1185">Reference proteome</keyword>
<keyword evidence="5" id="KW-0012">Acyltransferase</keyword>
<keyword evidence="5" id="KW-0808">Transferase</keyword>
<feature type="transmembrane region" description="Helical" evidence="3">
    <location>
        <begin position="75"/>
        <end position="93"/>
    </location>
</feature>
<evidence type="ECO:0000259" key="4">
    <source>
        <dbReference type="Pfam" id="PF01757"/>
    </source>
</evidence>
<feature type="transmembrane region" description="Helical" evidence="3">
    <location>
        <begin position="12"/>
        <end position="30"/>
    </location>
</feature>
<keyword evidence="3" id="KW-1133">Transmembrane helix</keyword>
<organism evidence="5 6">
    <name type="scientific">Bacillus timonensis</name>
    <dbReference type="NCBI Taxonomy" id="1033734"/>
    <lineage>
        <taxon>Bacteria</taxon>
        <taxon>Bacillati</taxon>
        <taxon>Bacillota</taxon>
        <taxon>Bacilli</taxon>
        <taxon>Bacillales</taxon>
        <taxon>Bacillaceae</taxon>
        <taxon>Bacillus</taxon>
    </lineage>
</organism>
<sequence length="337" mass="39471">MATKREYYFDNAKFILIFLVVFGHFIQPFIDDHKIIMTIYHFVYSFHMPAFILVSGYFAKGFKKEGYIKKTAKKLLIPYLIFQLIYTIYYYFLYNGQSLFFEPFNPQWSLWFLISLFCWNVMLYGYTKLPMKWSLALAVIVGVGVGYIPFVENYLSLSRTFVFFPLFLLGFYCKKEHFTALKRPAVQVGSAVLLLAIFIGYYFVPDFNTGWLLGSKSYETLSQENLGGLIRLAVYAISIVMTIAFYSLLPKNKYFFTSWGTHTLYVYLLHGFVIKYFRNSDWLDVINDTGNFASLVFVSLLLTLLLSSKTIRAITQPLIELRISIIKRFFRVKQEGY</sequence>
<comment type="caution">
    <text evidence="5">The sequence shown here is derived from an EMBL/GenBank/DDBJ whole genome shotgun (WGS) entry which is preliminary data.</text>
</comment>
<gene>
    <name evidence="5" type="ORF">E1I69_23815</name>
</gene>
<feature type="transmembrane region" description="Helical" evidence="3">
    <location>
        <begin position="108"/>
        <end position="126"/>
    </location>
</feature>
<dbReference type="Proteomes" id="UP000306477">
    <property type="component" value="Unassembled WGS sequence"/>
</dbReference>